<feature type="domain" description="RXYLT1 C-terminal" evidence="1">
    <location>
        <begin position="148"/>
        <end position="297"/>
    </location>
</feature>
<dbReference type="InterPro" id="IPR055286">
    <property type="entry name" value="RXYLT1-like"/>
</dbReference>
<dbReference type="GO" id="GO:0005794">
    <property type="term" value="C:Golgi apparatus"/>
    <property type="evidence" value="ECO:0007669"/>
    <property type="project" value="TreeGrafter"/>
</dbReference>
<dbReference type="AlphaFoldDB" id="A0A8C7PE98"/>
<proteinExistence type="predicted"/>
<dbReference type="GO" id="GO:0120053">
    <property type="term" value="F:ribitol beta-1,4-xylosyltransferase activity"/>
    <property type="evidence" value="ECO:0007669"/>
    <property type="project" value="InterPro"/>
</dbReference>
<dbReference type="GO" id="GO:0035269">
    <property type="term" value="P:protein O-linked glycosylation via mannose"/>
    <property type="evidence" value="ECO:0007669"/>
    <property type="project" value="InterPro"/>
</dbReference>
<evidence type="ECO:0000313" key="4">
    <source>
        <dbReference type="Proteomes" id="UP000694395"/>
    </source>
</evidence>
<sequence>LIDKNRPKRYKVQIRGKAAIGKLYLWEHILKGPWREGEIDFTFYTGPAVIQGHVPLDTDSVVLVLNGQEQQKIPCATRWLQHIQTLMWVDAVNCLAVVLLGSKRCTKDWINIYLRRHGVFVDLLFLVYGSPWVNDKDVFQWPVGVATYFPVVTANSQMVNSTRPFLCNFLGTSFLLLSCIRWLPQETAKSLRRYQTALAQSELTLCCAYGSVPVVEDIVTPGGCSAAHSSPLRLLKAAGALFIFLKDCKELPGLLEKEKGMSQEERTERRRRLLEWYSSFHLQMKDRFTEVLEEAFFKNN</sequence>
<dbReference type="InterPro" id="IPR057539">
    <property type="entry name" value="RXYLT1_N"/>
</dbReference>
<dbReference type="GeneTree" id="ENSGT00390000003526"/>
<dbReference type="InterPro" id="IPR057538">
    <property type="entry name" value="RXYLT1_C"/>
</dbReference>
<keyword evidence="4" id="KW-1185">Reference proteome</keyword>
<protein>
    <submittedName>
        <fullName evidence="3">Ribitol xylosyltransferase 1</fullName>
    </submittedName>
</protein>
<accession>A0A8C7PE98</accession>
<organism evidence="3 4">
    <name type="scientific">Oncorhynchus mykiss</name>
    <name type="common">Rainbow trout</name>
    <name type="synonym">Salmo gairdneri</name>
    <dbReference type="NCBI Taxonomy" id="8022"/>
    <lineage>
        <taxon>Eukaryota</taxon>
        <taxon>Metazoa</taxon>
        <taxon>Chordata</taxon>
        <taxon>Craniata</taxon>
        <taxon>Vertebrata</taxon>
        <taxon>Euteleostomi</taxon>
        <taxon>Actinopterygii</taxon>
        <taxon>Neopterygii</taxon>
        <taxon>Teleostei</taxon>
        <taxon>Protacanthopterygii</taxon>
        <taxon>Salmoniformes</taxon>
        <taxon>Salmonidae</taxon>
        <taxon>Salmoninae</taxon>
        <taxon>Oncorhynchus</taxon>
    </lineage>
</organism>
<reference evidence="3" key="1">
    <citation type="submission" date="2020-07" db="EMBL/GenBank/DDBJ databases">
        <title>A long reads based de novo assembly of the rainbow trout Arlee double haploid line genome.</title>
        <authorList>
            <person name="Gao G."/>
            <person name="Palti Y."/>
        </authorList>
    </citation>
    <scope>NUCLEOTIDE SEQUENCE [LARGE SCALE GENOMIC DNA]</scope>
</reference>
<dbReference type="PANTHER" id="PTHR15576">
    <property type="entry name" value="RIBITOL-5-PHOSPHATE XYLOSYLTRANSFERASE 1"/>
    <property type="match status" value="1"/>
</dbReference>
<reference evidence="3" key="3">
    <citation type="submission" date="2025-09" db="UniProtKB">
        <authorList>
            <consortium name="Ensembl"/>
        </authorList>
    </citation>
    <scope>IDENTIFICATION</scope>
</reference>
<dbReference type="Ensembl" id="ENSOMYT00000022417.2">
    <property type="protein sequence ID" value="ENSOMYP00000020410.2"/>
    <property type="gene ID" value="ENSOMYG00000009856.2"/>
</dbReference>
<dbReference type="PANTHER" id="PTHR15576:SF1">
    <property type="entry name" value="RIBITOL-5-PHOSPHATE XYLOSYLTRANSFERASE 1"/>
    <property type="match status" value="1"/>
</dbReference>
<evidence type="ECO:0000259" key="1">
    <source>
        <dbReference type="Pfam" id="PF24785"/>
    </source>
</evidence>
<reference evidence="3" key="2">
    <citation type="submission" date="2025-08" db="UniProtKB">
        <authorList>
            <consortium name="Ensembl"/>
        </authorList>
    </citation>
    <scope>IDENTIFICATION</scope>
</reference>
<name>A0A8C7PE98_ONCMY</name>
<dbReference type="Proteomes" id="UP000694395">
    <property type="component" value="Chromosome 2"/>
</dbReference>
<evidence type="ECO:0000313" key="3">
    <source>
        <dbReference type="Ensembl" id="ENSOMYP00000020410.2"/>
    </source>
</evidence>
<feature type="domain" description="RXYLT1 N-terminal" evidence="2">
    <location>
        <begin position="12"/>
        <end position="142"/>
    </location>
</feature>
<evidence type="ECO:0000259" key="2">
    <source>
        <dbReference type="Pfam" id="PF24786"/>
    </source>
</evidence>
<dbReference type="Pfam" id="PF24786">
    <property type="entry name" value="RXYLT1_N"/>
    <property type="match status" value="1"/>
</dbReference>
<dbReference type="Pfam" id="PF24785">
    <property type="entry name" value="RXYLT1_C"/>
    <property type="match status" value="1"/>
</dbReference>